<dbReference type="Pfam" id="PF04122">
    <property type="entry name" value="CW_binding_2"/>
    <property type="match status" value="3"/>
</dbReference>
<dbReference type="Gene3D" id="2.120.10.30">
    <property type="entry name" value="TolB, C-terminal domain"/>
    <property type="match status" value="1"/>
</dbReference>
<keyword evidence="1" id="KW-0732">Signal</keyword>
<dbReference type="Gene3D" id="3.40.50.12090">
    <property type="match status" value="1"/>
</dbReference>
<reference evidence="2 3" key="1">
    <citation type="submission" date="2020-02" db="EMBL/GenBank/DDBJ databases">
        <title>Acidophilic actinobacteria isolated from forest soil.</title>
        <authorList>
            <person name="Golinska P."/>
        </authorList>
    </citation>
    <scope>NUCLEOTIDE SEQUENCE [LARGE SCALE GENOMIC DNA]</scope>
    <source>
        <strain evidence="2 3">NL8</strain>
    </source>
</reference>
<dbReference type="PANTHER" id="PTHR30032">
    <property type="entry name" value="N-ACETYLMURAMOYL-L-ALANINE AMIDASE-RELATED"/>
    <property type="match status" value="1"/>
</dbReference>
<accession>A0ABS5KLX3</accession>
<gene>
    <name evidence="2" type="ORF">KGQ19_09225</name>
</gene>
<feature type="chain" id="PRO_5045364154" evidence="1">
    <location>
        <begin position="33"/>
        <end position="684"/>
    </location>
</feature>
<dbReference type="PANTHER" id="PTHR30032:SF8">
    <property type="entry name" value="GERMINATION-SPECIFIC N-ACETYLMURAMOYL-L-ALANINE AMIDASE"/>
    <property type="match status" value="1"/>
</dbReference>
<dbReference type="PROSITE" id="PS51318">
    <property type="entry name" value="TAT"/>
    <property type="match status" value="1"/>
</dbReference>
<dbReference type="RefSeq" id="WP_212008656.1">
    <property type="nucleotide sequence ID" value="NZ_JAAFYZ010000022.1"/>
</dbReference>
<dbReference type="Proteomes" id="UP000730482">
    <property type="component" value="Unassembled WGS sequence"/>
</dbReference>
<feature type="signal peptide" evidence="1">
    <location>
        <begin position="1"/>
        <end position="32"/>
    </location>
</feature>
<keyword evidence="3" id="KW-1185">Reference proteome</keyword>
<dbReference type="InterPro" id="IPR006311">
    <property type="entry name" value="TAT_signal"/>
</dbReference>
<sequence length="684" mass="68820">MTSRIRVRLGAAAVAAAAIGGMLALSQPAAQAAPAYQNSFIAFGGSGPGWTVVNTDGTNQHTITPSGGDYDPTTMAVSGLKYSPDGSHAAFAAGGTGNAVALWVAAADGTGAHKLAALDANVYQPKVAWSPDGKVVYYSANGQIFQVNADGTGTPTVAFADSGNCKDTSPQTTHNGYIYFARACSGKSPAQYAGYAIHRPGDLLPVPTGGQSIEPSAISPDGTRYVMDYPLSKPGSNQSLETLIVNPMNSDDIMHHTVQLAPDHSLGALGFGPSGDLVYADTSYAETGAGQDTYTSTIQTAPDAVNQTPHTVVTIVGAKPGVIPVQFVDWVDGPANFGTRPVADRVGGGDRIATSIAASKWTYDAKNGSGRKASAAVLARSDTFADALGGTALAIQSNGPLLLTPTAALDKGVAAELTRILQPHATVYVLGGTSALSPAVANQLTALGFSVNRVSGDNRYATAVAIATEIGGTPHQTDSVLIATGVDYPDALTAGVAAGQDRYTGMGESNGDNGGVVVLTDGTSMPPETAAYLKQIDPHVQHVYAVGGQAVKAVSAAFPSWTGVTPLAGANRYETAAAVAKSSLFGSGAAGRYPMVGVATAGTWPDALAGGALIGNQGGPLLLADASGTPGSQSAIVSAAHLKGLVVFGGTAAVPDKALAAIANNAFGLGAWNAAFDRDAPALP</sequence>
<protein>
    <submittedName>
        <fullName evidence="2">Cell wall-binding repeat-containing protein</fullName>
    </submittedName>
</protein>
<dbReference type="InterPro" id="IPR011659">
    <property type="entry name" value="WD40"/>
</dbReference>
<evidence type="ECO:0000313" key="2">
    <source>
        <dbReference type="EMBL" id="MBS2547051.1"/>
    </source>
</evidence>
<dbReference type="InterPro" id="IPR011042">
    <property type="entry name" value="6-blade_b-propeller_TolB-like"/>
</dbReference>
<dbReference type="InterPro" id="IPR051922">
    <property type="entry name" value="Bact_Sporulation_Assoc"/>
</dbReference>
<dbReference type="EMBL" id="JAAFYZ010000022">
    <property type="protein sequence ID" value="MBS2547051.1"/>
    <property type="molecule type" value="Genomic_DNA"/>
</dbReference>
<organism evidence="2 3">
    <name type="scientific">Catenulispora pinistramenti</name>
    <dbReference type="NCBI Taxonomy" id="2705254"/>
    <lineage>
        <taxon>Bacteria</taxon>
        <taxon>Bacillati</taxon>
        <taxon>Actinomycetota</taxon>
        <taxon>Actinomycetes</taxon>
        <taxon>Catenulisporales</taxon>
        <taxon>Catenulisporaceae</taxon>
        <taxon>Catenulispora</taxon>
    </lineage>
</organism>
<dbReference type="Pfam" id="PF07676">
    <property type="entry name" value="PD40"/>
    <property type="match status" value="1"/>
</dbReference>
<proteinExistence type="predicted"/>
<dbReference type="InterPro" id="IPR007253">
    <property type="entry name" value="Cell_wall-bd_2"/>
</dbReference>
<comment type="caution">
    <text evidence="2">The sequence shown here is derived from an EMBL/GenBank/DDBJ whole genome shotgun (WGS) entry which is preliminary data.</text>
</comment>
<evidence type="ECO:0000313" key="3">
    <source>
        <dbReference type="Proteomes" id="UP000730482"/>
    </source>
</evidence>
<dbReference type="SUPFAM" id="SSF82171">
    <property type="entry name" value="DPP6 N-terminal domain-like"/>
    <property type="match status" value="1"/>
</dbReference>
<evidence type="ECO:0000256" key="1">
    <source>
        <dbReference type="SAM" id="SignalP"/>
    </source>
</evidence>
<name>A0ABS5KLX3_9ACTN</name>